<evidence type="ECO:0000313" key="8">
    <source>
        <dbReference type="Proteomes" id="UP000220034"/>
    </source>
</evidence>
<evidence type="ECO:0000256" key="2">
    <source>
        <dbReference type="ARBA" id="ARBA00022475"/>
    </source>
</evidence>
<comment type="subcellular location">
    <subcellularLocation>
        <location evidence="1">Cell membrane</location>
        <topology evidence="1">Multi-pass membrane protein</topology>
    </subcellularLocation>
</comment>
<feature type="transmembrane region" description="Helical" evidence="6">
    <location>
        <begin position="337"/>
        <end position="355"/>
    </location>
</feature>
<evidence type="ECO:0000256" key="3">
    <source>
        <dbReference type="ARBA" id="ARBA00022692"/>
    </source>
</evidence>
<dbReference type="GO" id="GO:0022857">
    <property type="term" value="F:transmembrane transporter activity"/>
    <property type="evidence" value="ECO:0007669"/>
    <property type="project" value="InterPro"/>
</dbReference>
<feature type="transmembrane region" description="Helical" evidence="6">
    <location>
        <begin position="158"/>
        <end position="174"/>
    </location>
</feature>
<evidence type="ECO:0000256" key="4">
    <source>
        <dbReference type="ARBA" id="ARBA00022989"/>
    </source>
</evidence>
<dbReference type="GO" id="GO:0005886">
    <property type="term" value="C:plasma membrane"/>
    <property type="evidence" value="ECO:0007669"/>
    <property type="project" value="UniProtKB-SubCell"/>
</dbReference>
<feature type="transmembrane region" description="Helical" evidence="6">
    <location>
        <begin position="77"/>
        <end position="97"/>
    </location>
</feature>
<dbReference type="AlphaFoldDB" id="A0A2C9CS13"/>
<evidence type="ECO:0000256" key="5">
    <source>
        <dbReference type="ARBA" id="ARBA00023136"/>
    </source>
</evidence>
<dbReference type="EMBL" id="OCTN01000003">
    <property type="protein sequence ID" value="SOH93993.1"/>
    <property type="molecule type" value="Genomic_DNA"/>
</dbReference>
<dbReference type="InterPro" id="IPR001851">
    <property type="entry name" value="ABC_transp_permease"/>
</dbReference>
<gene>
    <name evidence="7" type="ORF">SAMN06273572_10318</name>
</gene>
<accession>A0A2C9CS13</accession>
<name>A0A2C9CS13_9RHOB</name>
<evidence type="ECO:0000256" key="1">
    <source>
        <dbReference type="ARBA" id="ARBA00004651"/>
    </source>
</evidence>
<evidence type="ECO:0000256" key="6">
    <source>
        <dbReference type="SAM" id="Phobius"/>
    </source>
</evidence>
<dbReference type="Pfam" id="PF02653">
    <property type="entry name" value="BPD_transp_2"/>
    <property type="match status" value="1"/>
</dbReference>
<keyword evidence="3 6" id="KW-0812">Transmembrane</keyword>
<keyword evidence="5 6" id="KW-0472">Membrane</keyword>
<evidence type="ECO:0000313" key="7">
    <source>
        <dbReference type="EMBL" id="SOH93993.1"/>
    </source>
</evidence>
<feature type="transmembrane region" description="Helical" evidence="6">
    <location>
        <begin position="109"/>
        <end position="127"/>
    </location>
</feature>
<dbReference type="PANTHER" id="PTHR43370">
    <property type="entry name" value="SUGAR ABC TRANSPORTER INTEGRAL MEMBRANE PROTEIN-RELATED"/>
    <property type="match status" value="1"/>
</dbReference>
<feature type="transmembrane region" description="Helical" evidence="6">
    <location>
        <begin position="17"/>
        <end position="38"/>
    </location>
</feature>
<dbReference type="CDD" id="cd06580">
    <property type="entry name" value="TM_PBP1_transp_TpRbsC_like"/>
    <property type="match status" value="1"/>
</dbReference>
<keyword evidence="4 6" id="KW-1133">Transmembrane helix</keyword>
<feature type="transmembrane region" description="Helical" evidence="6">
    <location>
        <begin position="230"/>
        <end position="249"/>
    </location>
</feature>
<keyword evidence="2" id="KW-1003">Cell membrane</keyword>
<feature type="transmembrane region" description="Helical" evidence="6">
    <location>
        <begin position="201"/>
        <end position="224"/>
    </location>
</feature>
<proteinExistence type="predicted"/>
<feature type="transmembrane region" description="Helical" evidence="6">
    <location>
        <begin position="50"/>
        <end position="71"/>
    </location>
</feature>
<feature type="transmembrane region" description="Helical" evidence="6">
    <location>
        <begin position="279"/>
        <end position="300"/>
    </location>
</feature>
<organism evidence="7 8">
    <name type="scientific">Pontivivens marinum</name>
    <dbReference type="NCBI Taxonomy" id="1690039"/>
    <lineage>
        <taxon>Bacteria</taxon>
        <taxon>Pseudomonadati</taxon>
        <taxon>Pseudomonadota</taxon>
        <taxon>Alphaproteobacteria</taxon>
        <taxon>Rhodobacterales</taxon>
        <taxon>Paracoccaceae</taxon>
        <taxon>Pontivivens</taxon>
    </lineage>
</organism>
<keyword evidence="8" id="KW-1185">Reference proteome</keyword>
<keyword evidence="7" id="KW-0762">Sugar transport</keyword>
<dbReference type="Proteomes" id="UP000220034">
    <property type="component" value="Unassembled WGS sequence"/>
</dbReference>
<dbReference type="PANTHER" id="PTHR43370:SF2">
    <property type="entry name" value="ABC TRANSPORTER PERMEASE PROTEIN"/>
    <property type="match status" value="1"/>
</dbReference>
<sequence>MMEVIGLNADVTIQQSLFYILTTLLPIMVIAATPLVLASTGELIVEKSGVLNLGVEGMMVMGAVIGFITAVETGTPVAGFILAAVAGGLLALIFGFLTQVLLSNQVATGLALTLFGLGLAALMGQTYTGIRPPQTARIDIPFVSDAPVLGQMLFSYDWIVYFALALVGAVWWFLNRTRAGLVLRAVGENHDAAHALGYRVIAIRLAAIAFGGACAGMGGAYLSLVRVPQWSEGMTAGIGWIALAIVVFASWKPGRVIIGAWLFGGVTILQLNIQAANLNVLGIAAIVLAVVTIGMIALNLRSMTAKNWIRVAFLGALALLSWAMALTWPAFRLDSAYLSMTPYLMTIVVLVAISGDRTRAALNAPASLGRVFHASS</sequence>
<keyword evidence="7" id="KW-0813">Transport</keyword>
<reference evidence="8" key="1">
    <citation type="submission" date="2017-09" db="EMBL/GenBank/DDBJ databases">
        <authorList>
            <person name="Varghese N."/>
            <person name="Submissions S."/>
        </authorList>
    </citation>
    <scope>NUCLEOTIDE SEQUENCE [LARGE SCALE GENOMIC DNA]</scope>
    <source>
        <strain evidence="8">C7</strain>
    </source>
</reference>
<feature type="transmembrane region" description="Helical" evidence="6">
    <location>
        <begin position="256"/>
        <end position="273"/>
    </location>
</feature>
<feature type="transmembrane region" description="Helical" evidence="6">
    <location>
        <begin position="312"/>
        <end position="331"/>
    </location>
</feature>
<protein>
    <submittedName>
        <fullName evidence="7">Simple sugar transport system permease protein</fullName>
    </submittedName>
</protein>